<dbReference type="PANTHER" id="PTHR30061">
    <property type="entry name" value="MALTOSE-BINDING PERIPLASMIC PROTEIN"/>
    <property type="match status" value="1"/>
</dbReference>
<proteinExistence type="inferred from homology"/>
<evidence type="ECO:0000313" key="6">
    <source>
        <dbReference type="Proteomes" id="UP000231586"/>
    </source>
</evidence>
<dbReference type="SUPFAM" id="SSF53850">
    <property type="entry name" value="Periplasmic binding protein-like II"/>
    <property type="match status" value="1"/>
</dbReference>
<keyword evidence="3 4" id="KW-0732">Signal</keyword>
<dbReference type="Gene3D" id="3.40.190.10">
    <property type="entry name" value="Periplasmic binding protein-like II"/>
    <property type="match status" value="1"/>
</dbReference>
<keyword evidence="6" id="KW-1185">Reference proteome</keyword>
<reference evidence="5 6" key="1">
    <citation type="submission" date="2017-11" db="EMBL/GenBank/DDBJ databases">
        <title>Genomic Encyclopedia of Archaeal and Bacterial Type Strains, Phase II (KMG-II): From Individual Species to Whole Genera.</title>
        <authorList>
            <person name="Goeker M."/>
        </authorList>
    </citation>
    <scope>NUCLEOTIDE SEQUENCE [LARGE SCALE GENOMIC DNA]</scope>
    <source>
        <strain evidence="5 6">DSM 22413</strain>
    </source>
</reference>
<comment type="similarity">
    <text evidence="1">Belongs to the bacterial solute-binding protein 1 family.</text>
</comment>
<evidence type="ECO:0000256" key="2">
    <source>
        <dbReference type="ARBA" id="ARBA00022448"/>
    </source>
</evidence>
<accession>A0A2M8WUC1</accession>
<protein>
    <submittedName>
        <fullName evidence="5">N,N'-diacetylchitobiose transport system substrate-binding protein</fullName>
    </submittedName>
</protein>
<evidence type="ECO:0000256" key="4">
    <source>
        <dbReference type="SAM" id="SignalP"/>
    </source>
</evidence>
<dbReference type="GO" id="GO:1901982">
    <property type="term" value="F:maltose binding"/>
    <property type="evidence" value="ECO:0007669"/>
    <property type="project" value="TreeGrafter"/>
</dbReference>
<dbReference type="Pfam" id="PF13416">
    <property type="entry name" value="SBP_bac_8"/>
    <property type="match status" value="1"/>
</dbReference>
<evidence type="ECO:0000256" key="1">
    <source>
        <dbReference type="ARBA" id="ARBA00008520"/>
    </source>
</evidence>
<dbReference type="PANTHER" id="PTHR30061:SF50">
    <property type="entry name" value="MALTOSE_MALTODEXTRIN-BINDING PERIPLASMIC PROTEIN"/>
    <property type="match status" value="1"/>
</dbReference>
<feature type="chain" id="PRO_5014702331" evidence="4">
    <location>
        <begin position="40"/>
        <end position="475"/>
    </location>
</feature>
<dbReference type="GO" id="GO:0042956">
    <property type="term" value="P:maltodextrin transmembrane transport"/>
    <property type="evidence" value="ECO:0007669"/>
    <property type="project" value="TreeGrafter"/>
</dbReference>
<dbReference type="RefSeq" id="WP_100348552.1">
    <property type="nucleotide sequence ID" value="NZ_PGTZ01000006.1"/>
</dbReference>
<comment type="caution">
    <text evidence="5">The sequence shown here is derived from an EMBL/GenBank/DDBJ whole genome shotgun (WGS) entry which is preliminary data.</text>
</comment>
<feature type="signal peptide" evidence="4">
    <location>
        <begin position="1"/>
        <end position="39"/>
    </location>
</feature>
<sequence>MNSSFTTRTRRTRRVALPLFATATAAALVLAGCSGSSDADTGDKAAAKLPTGQNIVVSFISPAPAEQPAMDYLKATFETQFPGNTLTFANTTWPTRTDDYEKSVVKGEGTVPDVIELGNTDVPTYSSQGVLTDITGKFDDLGGADLLKGLVQSGTYDGKFYAAPFYAGARVVWYDSKDVTLTNPATLGDLVHNGTALRKVDYAGLFLPGRDWHDDIAFVYTNGGYIAQQQDDGSWKAGFSTADSIRGLKQFQQAFQEANNDTVAPANTDETTNADLGEVPANRYQFCAGKVGYLPGDVSLGPAMQTSVETLKKTNAEDIAKDPKYVDSVCPNGHAKEVKAFAMPGLTPGTVAKTFAGGSNFAIPAKSEHQQLAYEALKIMTSQGFQDLLAVQAMIPGRISSSVHLPQDATSLEAAKSALEAVSTPAAPNWRDVEDSKVLDDAFQKIAKGGDVTKIAADLDAQIEKILNAPTKADG</sequence>
<evidence type="ECO:0000256" key="3">
    <source>
        <dbReference type="ARBA" id="ARBA00022729"/>
    </source>
</evidence>
<dbReference type="OrthoDB" id="2507686at2"/>
<dbReference type="Proteomes" id="UP000231586">
    <property type="component" value="Unassembled WGS sequence"/>
</dbReference>
<keyword evidence="2" id="KW-0813">Transport</keyword>
<dbReference type="GO" id="GO:0055052">
    <property type="term" value="C:ATP-binding cassette (ABC) transporter complex, substrate-binding subunit-containing"/>
    <property type="evidence" value="ECO:0007669"/>
    <property type="project" value="TreeGrafter"/>
</dbReference>
<organism evidence="5 6">
    <name type="scientific">Luteimicrobium subarcticum</name>
    <dbReference type="NCBI Taxonomy" id="620910"/>
    <lineage>
        <taxon>Bacteria</taxon>
        <taxon>Bacillati</taxon>
        <taxon>Actinomycetota</taxon>
        <taxon>Actinomycetes</taxon>
        <taxon>Micrococcales</taxon>
        <taxon>Luteimicrobium</taxon>
    </lineage>
</organism>
<dbReference type="GO" id="GO:0015768">
    <property type="term" value="P:maltose transport"/>
    <property type="evidence" value="ECO:0007669"/>
    <property type="project" value="TreeGrafter"/>
</dbReference>
<name>A0A2M8WUC1_9MICO</name>
<dbReference type="AlphaFoldDB" id="A0A2M8WUC1"/>
<gene>
    <name evidence="5" type="ORF">CLV34_0375</name>
</gene>
<dbReference type="InterPro" id="IPR006059">
    <property type="entry name" value="SBP"/>
</dbReference>
<dbReference type="EMBL" id="PGTZ01000006">
    <property type="protein sequence ID" value="PJI94532.1"/>
    <property type="molecule type" value="Genomic_DNA"/>
</dbReference>
<evidence type="ECO:0000313" key="5">
    <source>
        <dbReference type="EMBL" id="PJI94532.1"/>
    </source>
</evidence>